<name>A0A175R183_9HYPH</name>
<dbReference type="InterPro" id="IPR020904">
    <property type="entry name" value="Sc_DH/Rdtase_CS"/>
</dbReference>
<dbReference type="PROSITE" id="PS00061">
    <property type="entry name" value="ADH_SHORT"/>
    <property type="match status" value="1"/>
</dbReference>
<dbReference type="FunFam" id="3.40.50.720:FF:000084">
    <property type="entry name" value="Short-chain dehydrogenase reductase"/>
    <property type="match status" value="1"/>
</dbReference>
<dbReference type="PANTHER" id="PTHR42879:SF2">
    <property type="entry name" value="3-OXOACYL-[ACYL-CARRIER-PROTEIN] REDUCTASE FABG"/>
    <property type="match status" value="1"/>
</dbReference>
<dbReference type="SUPFAM" id="SSF51735">
    <property type="entry name" value="NAD(P)-binding Rossmann-fold domains"/>
    <property type="match status" value="1"/>
</dbReference>
<dbReference type="InterPro" id="IPR011294">
    <property type="entry name" value="3-OHbutyrate_DH"/>
</dbReference>
<dbReference type="PANTHER" id="PTHR42879">
    <property type="entry name" value="3-OXOACYL-(ACYL-CARRIER-PROTEIN) REDUCTASE"/>
    <property type="match status" value="1"/>
</dbReference>
<comment type="caution">
    <text evidence="3">The sequence shown here is derived from an EMBL/GenBank/DDBJ whole genome shotgun (WGS) entry which is preliminary data.</text>
</comment>
<comment type="similarity">
    <text evidence="1 2">Belongs to the short-chain dehydrogenases/reductases (SDR) family.</text>
</comment>
<sequence length="259" mass="27541">MRLEGQVAVITGAGSGIGREIARRFAREGARVAIADLKGEAAEEAAGEIEAAGGSALALTMDVTDEAGVQAGIERVVQHWGRLDTAIANAGIQIVHPIEDFPYEEFKRVVDIHLGGSFLVTKASIPHMYRQKSGSMVYMGSVHSHEPSPLKSAYVAAKHGILGLSRVMAREGGPHGVRANTICPGFVKTPLVEKQIPEQARSLGIPEEEVVSRIMLGRTVDGEFTTVEDVAEVAIFLAGFGSRALTGQSITVSHGWYMA</sequence>
<dbReference type="NCBIfam" id="NF009931">
    <property type="entry name" value="PRK13394.1"/>
    <property type="match status" value="1"/>
</dbReference>
<dbReference type="STRING" id="401562.NS365_15225"/>
<dbReference type="RefSeq" id="WP_058636779.1">
    <property type="nucleotide sequence ID" value="NZ_LDPZ01000079.1"/>
</dbReference>
<dbReference type="OrthoDB" id="9804774at2"/>
<dbReference type="eggNOG" id="COG1028">
    <property type="taxonomic scope" value="Bacteria"/>
</dbReference>
<evidence type="ECO:0000256" key="1">
    <source>
        <dbReference type="ARBA" id="ARBA00006484"/>
    </source>
</evidence>
<dbReference type="AlphaFoldDB" id="A0A175R183"/>
<organism evidence="3 4">
    <name type="scientific">Aureimonas ureilytica</name>
    <dbReference type="NCBI Taxonomy" id="401562"/>
    <lineage>
        <taxon>Bacteria</taxon>
        <taxon>Pseudomonadati</taxon>
        <taxon>Pseudomonadota</taxon>
        <taxon>Alphaproteobacteria</taxon>
        <taxon>Hyphomicrobiales</taxon>
        <taxon>Aurantimonadaceae</taxon>
        <taxon>Aureimonas</taxon>
    </lineage>
</organism>
<dbReference type="InterPro" id="IPR050259">
    <property type="entry name" value="SDR"/>
</dbReference>
<dbReference type="EMBL" id="LDPZ01000079">
    <property type="protein sequence ID" value="KTQ83120.1"/>
    <property type="molecule type" value="Genomic_DNA"/>
</dbReference>
<dbReference type="GO" id="GO:0032787">
    <property type="term" value="P:monocarboxylic acid metabolic process"/>
    <property type="evidence" value="ECO:0007669"/>
    <property type="project" value="UniProtKB-ARBA"/>
</dbReference>
<proteinExistence type="inferred from homology"/>
<dbReference type="PRINTS" id="PR00080">
    <property type="entry name" value="SDRFAMILY"/>
</dbReference>
<dbReference type="PATRIC" id="fig|401562.3.peg.4867"/>
<evidence type="ECO:0000313" key="4">
    <source>
        <dbReference type="Proteomes" id="UP000078272"/>
    </source>
</evidence>
<dbReference type="InterPro" id="IPR036291">
    <property type="entry name" value="NAD(P)-bd_dom_sf"/>
</dbReference>
<dbReference type="NCBIfam" id="NF009093">
    <property type="entry name" value="PRK12429.1"/>
    <property type="match status" value="1"/>
</dbReference>
<dbReference type="EC" id="1.1.1.30" evidence="3"/>
<dbReference type="GO" id="GO:0003858">
    <property type="term" value="F:3-hydroxybutyrate dehydrogenase activity"/>
    <property type="evidence" value="ECO:0007669"/>
    <property type="project" value="UniProtKB-EC"/>
</dbReference>
<keyword evidence="3" id="KW-0560">Oxidoreductase</keyword>
<dbReference type="Proteomes" id="UP000078272">
    <property type="component" value="Unassembled WGS sequence"/>
</dbReference>
<dbReference type="InterPro" id="IPR002347">
    <property type="entry name" value="SDR_fam"/>
</dbReference>
<evidence type="ECO:0000313" key="3">
    <source>
        <dbReference type="EMBL" id="KTQ83120.1"/>
    </source>
</evidence>
<reference evidence="3 4" key="1">
    <citation type="journal article" date="2016" name="Front. Microbiol.">
        <title>Genomic Resource of Rice Seed Associated Bacteria.</title>
        <authorList>
            <person name="Midha S."/>
            <person name="Bansal K."/>
            <person name="Sharma S."/>
            <person name="Kumar N."/>
            <person name="Patil P.P."/>
            <person name="Chaudhry V."/>
            <person name="Patil P.B."/>
        </authorList>
    </citation>
    <scope>NUCLEOTIDE SEQUENCE [LARGE SCALE GENOMIC DNA]</scope>
    <source>
        <strain evidence="3 4">NS226</strain>
    </source>
</reference>
<dbReference type="NCBIfam" id="TIGR01963">
    <property type="entry name" value="PHB_DH"/>
    <property type="match status" value="1"/>
</dbReference>
<accession>A0A175R183</accession>
<gene>
    <name evidence="3" type="ORF">NS226_22040</name>
</gene>
<dbReference type="CDD" id="cd05233">
    <property type="entry name" value="SDR_c"/>
    <property type="match status" value="1"/>
</dbReference>
<dbReference type="PRINTS" id="PR00081">
    <property type="entry name" value="GDHRDH"/>
</dbReference>
<dbReference type="Gene3D" id="3.40.50.720">
    <property type="entry name" value="NAD(P)-binding Rossmann-like Domain"/>
    <property type="match status" value="1"/>
</dbReference>
<evidence type="ECO:0000256" key="2">
    <source>
        <dbReference type="RuleBase" id="RU000363"/>
    </source>
</evidence>
<protein>
    <submittedName>
        <fullName evidence="3">3-hydroxybutyrate dehydrogenase</fullName>
        <ecNumber evidence="3">1.1.1.30</ecNumber>
    </submittedName>
</protein>
<dbReference type="Pfam" id="PF00106">
    <property type="entry name" value="adh_short"/>
    <property type="match status" value="1"/>
</dbReference>